<dbReference type="Proteomes" id="UP001228049">
    <property type="component" value="Unassembled WGS sequence"/>
</dbReference>
<sequence length="92" mass="10104">MDVELAASCGEKRNLEETSESLPLTPSKGAHARKMIEQNPTAADVLAAIQALHVRFDNQEQKMAEFDTKMTQNAVMIANITKSIEFNAEGVK</sequence>
<reference evidence="2" key="1">
    <citation type="submission" date="2023-04" db="EMBL/GenBank/DDBJ databases">
        <title>Chromosome-level genome of Chaenocephalus aceratus.</title>
        <authorList>
            <person name="Park H."/>
        </authorList>
    </citation>
    <scope>NUCLEOTIDE SEQUENCE</scope>
    <source>
        <strain evidence="2">DE</strain>
        <tissue evidence="2">Muscle</tissue>
    </source>
</reference>
<evidence type="ECO:0000313" key="3">
    <source>
        <dbReference type="Proteomes" id="UP001228049"/>
    </source>
</evidence>
<protein>
    <submittedName>
        <fullName evidence="2">Phosphoprotein</fullName>
    </submittedName>
</protein>
<organism evidence="2 3">
    <name type="scientific">Dissostichus eleginoides</name>
    <name type="common">Patagonian toothfish</name>
    <name type="synonym">Dissostichus amissus</name>
    <dbReference type="NCBI Taxonomy" id="100907"/>
    <lineage>
        <taxon>Eukaryota</taxon>
        <taxon>Metazoa</taxon>
        <taxon>Chordata</taxon>
        <taxon>Craniata</taxon>
        <taxon>Vertebrata</taxon>
        <taxon>Euteleostomi</taxon>
        <taxon>Actinopterygii</taxon>
        <taxon>Neopterygii</taxon>
        <taxon>Teleostei</taxon>
        <taxon>Neoteleostei</taxon>
        <taxon>Acanthomorphata</taxon>
        <taxon>Eupercaria</taxon>
        <taxon>Perciformes</taxon>
        <taxon>Notothenioidei</taxon>
        <taxon>Nototheniidae</taxon>
        <taxon>Dissostichus</taxon>
    </lineage>
</organism>
<accession>A0AAD9BMY7</accession>
<dbReference type="EMBL" id="JASDAP010000020">
    <property type="protein sequence ID" value="KAK1886965.1"/>
    <property type="molecule type" value="Genomic_DNA"/>
</dbReference>
<evidence type="ECO:0000313" key="2">
    <source>
        <dbReference type="EMBL" id="KAK1886965.1"/>
    </source>
</evidence>
<name>A0AAD9BMY7_DISEL</name>
<gene>
    <name evidence="2" type="ORF">KUDE01_030679</name>
</gene>
<feature type="region of interest" description="Disordered" evidence="1">
    <location>
        <begin position="1"/>
        <end position="30"/>
    </location>
</feature>
<evidence type="ECO:0000256" key="1">
    <source>
        <dbReference type="SAM" id="MobiDB-lite"/>
    </source>
</evidence>
<dbReference type="AlphaFoldDB" id="A0AAD9BMY7"/>
<proteinExistence type="predicted"/>
<comment type="caution">
    <text evidence="2">The sequence shown here is derived from an EMBL/GenBank/DDBJ whole genome shotgun (WGS) entry which is preliminary data.</text>
</comment>
<keyword evidence="3" id="KW-1185">Reference proteome</keyword>